<dbReference type="EMBL" id="CP032228">
    <property type="protein sequence ID" value="QFI64368.1"/>
    <property type="molecule type" value="Genomic_DNA"/>
</dbReference>
<gene>
    <name evidence="2" type="ORF">D0Y83_14685</name>
    <name evidence="1" type="ORF">EKJ_24980</name>
</gene>
<evidence type="ECO:0000313" key="1">
    <source>
        <dbReference type="EMBL" id="BBI21651.1"/>
    </source>
</evidence>
<evidence type="ECO:0000313" key="2">
    <source>
        <dbReference type="EMBL" id="QFI64368.1"/>
    </source>
</evidence>
<reference evidence="1 3" key="3">
    <citation type="submission" date="2019-01" db="EMBL/GenBank/DDBJ databases">
        <title>Complete genome sequence of Erythrobacter flavus KJ5.</title>
        <authorList>
            <person name="Kanesaki Y."/>
            <person name="Brotosudarmo T."/>
            <person name="Moriuchi R."/>
            <person name="Awai K."/>
        </authorList>
    </citation>
    <scope>NUCLEOTIDE SEQUENCE [LARGE SCALE GENOMIC DNA]</scope>
    <source>
        <strain evidence="1 3">KJ5</strain>
    </source>
</reference>
<reference evidence="2" key="2">
    <citation type="submission" date="2018-09" db="EMBL/GenBank/DDBJ databases">
        <authorList>
            <person name="Zhang J."/>
        </authorList>
    </citation>
    <scope>NUCLEOTIDE SEQUENCE</scope>
    <source>
        <strain evidence="2">21-3</strain>
    </source>
</reference>
<proteinExistence type="predicted"/>
<sequence>MTNPARRHRKDSRATAIANMINVTVHGSNNTVVVNARQVSTGNQKAVVAAIPSSLGQGG</sequence>
<dbReference type="Proteomes" id="UP000290057">
    <property type="component" value="Chromosome"/>
</dbReference>
<dbReference type="Proteomes" id="UP000325385">
    <property type="component" value="Chromosome"/>
</dbReference>
<dbReference type="EMBL" id="AP019389">
    <property type="protein sequence ID" value="BBI21651.1"/>
    <property type="molecule type" value="Genomic_DNA"/>
</dbReference>
<dbReference type="RefSeq" id="WP_130587077.1">
    <property type="nucleotide sequence ID" value="NZ_AP019389.1"/>
</dbReference>
<dbReference type="AlphaFoldDB" id="A0A3T1CKZ4"/>
<reference evidence="4" key="1">
    <citation type="submission" date="2018-09" db="EMBL/GenBank/DDBJ databases">
        <title>Nocardia yunnanensis sp. nov., an actinomycete isolated from a soil sample.</title>
        <authorList>
            <person name="Zhang J."/>
        </authorList>
    </citation>
    <scope>NUCLEOTIDE SEQUENCE [LARGE SCALE GENOMIC DNA]</scope>
    <source>
        <strain evidence="4">21-3</strain>
    </source>
</reference>
<evidence type="ECO:0000313" key="3">
    <source>
        <dbReference type="Proteomes" id="UP000290057"/>
    </source>
</evidence>
<accession>A0A3T1CKZ4</accession>
<evidence type="ECO:0000313" key="4">
    <source>
        <dbReference type="Proteomes" id="UP000325385"/>
    </source>
</evidence>
<organism evidence="1 3">
    <name type="scientific">Qipengyuania flava</name>
    <dbReference type="NCBI Taxonomy" id="192812"/>
    <lineage>
        <taxon>Bacteria</taxon>
        <taxon>Pseudomonadati</taxon>
        <taxon>Pseudomonadota</taxon>
        <taxon>Alphaproteobacteria</taxon>
        <taxon>Sphingomonadales</taxon>
        <taxon>Erythrobacteraceae</taxon>
        <taxon>Qipengyuania</taxon>
    </lineage>
</organism>
<keyword evidence="3" id="KW-1185">Reference proteome</keyword>
<dbReference type="GeneID" id="69698567"/>
<protein>
    <submittedName>
        <fullName evidence="1">Uncharacterized protein</fullName>
    </submittedName>
</protein>
<name>A0A3T1CKZ4_9SPHN</name>